<dbReference type="InterPro" id="IPR053781">
    <property type="entry name" value="F-box_AtFBL13-like"/>
</dbReference>
<feature type="domain" description="F-box" evidence="2">
    <location>
        <begin position="7"/>
        <end position="43"/>
    </location>
</feature>
<evidence type="ECO:0000256" key="1">
    <source>
        <dbReference type="SAM" id="MobiDB-lite"/>
    </source>
</evidence>
<dbReference type="Gene3D" id="1.20.1280.50">
    <property type="match status" value="1"/>
</dbReference>
<name>B9FR54_ORYSJ</name>
<reference evidence="3" key="2">
    <citation type="submission" date="2008-12" db="EMBL/GenBank/DDBJ databases">
        <title>Improved gene annotation of the rice (Oryza sativa) genomes.</title>
        <authorList>
            <person name="Wang J."/>
            <person name="Li R."/>
            <person name="Fan W."/>
            <person name="Huang Q."/>
            <person name="Zhang J."/>
            <person name="Zhou Y."/>
            <person name="Hu Y."/>
            <person name="Zi S."/>
            <person name="Li J."/>
            <person name="Ni P."/>
            <person name="Zheng H."/>
            <person name="Zhang Y."/>
            <person name="Zhao M."/>
            <person name="Hao Q."/>
            <person name="McDermott J."/>
            <person name="Samudrala R."/>
            <person name="Kristiansen K."/>
            <person name="Wong G.K.-S."/>
        </authorList>
    </citation>
    <scope>NUCLEOTIDE SEQUENCE</scope>
</reference>
<protein>
    <recommendedName>
        <fullName evidence="2">F-box domain-containing protein</fullName>
    </recommendedName>
</protein>
<dbReference type="Proteomes" id="UP000007752">
    <property type="component" value="Chromosome 6"/>
</dbReference>
<feature type="region of interest" description="Disordered" evidence="1">
    <location>
        <begin position="168"/>
        <end position="187"/>
    </location>
</feature>
<dbReference type="Pfam" id="PF00646">
    <property type="entry name" value="F-box"/>
    <property type="match status" value="1"/>
</dbReference>
<accession>B9FR54</accession>
<feature type="compositionally biased region" description="Basic residues" evidence="1">
    <location>
        <begin position="169"/>
        <end position="184"/>
    </location>
</feature>
<reference evidence="3" key="1">
    <citation type="journal article" date="2005" name="PLoS Biol.">
        <title>The genomes of Oryza sativa: a history of duplications.</title>
        <authorList>
            <person name="Yu J."/>
            <person name="Wang J."/>
            <person name="Lin W."/>
            <person name="Li S."/>
            <person name="Li H."/>
            <person name="Zhou J."/>
            <person name="Ni P."/>
            <person name="Dong W."/>
            <person name="Hu S."/>
            <person name="Zeng C."/>
            <person name="Zhang J."/>
            <person name="Zhang Y."/>
            <person name="Li R."/>
            <person name="Xu Z."/>
            <person name="Li S."/>
            <person name="Li X."/>
            <person name="Zheng H."/>
            <person name="Cong L."/>
            <person name="Lin L."/>
            <person name="Yin J."/>
            <person name="Geng J."/>
            <person name="Li G."/>
            <person name="Shi J."/>
            <person name="Liu J."/>
            <person name="Lv H."/>
            <person name="Li J."/>
            <person name="Wang J."/>
            <person name="Deng Y."/>
            <person name="Ran L."/>
            <person name="Shi X."/>
            <person name="Wang X."/>
            <person name="Wu Q."/>
            <person name="Li C."/>
            <person name="Ren X."/>
            <person name="Wang J."/>
            <person name="Wang X."/>
            <person name="Li D."/>
            <person name="Liu D."/>
            <person name="Zhang X."/>
            <person name="Ji Z."/>
            <person name="Zhao W."/>
            <person name="Sun Y."/>
            <person name="Zhang Z."/>
            <person name="Bao J."/>
            <person name="Han Y."/>
            <person name="Dong L."/>
            <person name="Ji J."/>
            <person name="Chen P."/>
            <person name="Wu S."/>
            <person name="Liu J."/>
            <person name="Xiao Y."/>
            <person name="Bu D."/>
            <person name="Tan J."/>
            <person name="Yang L."/>
            <person name="Ye C."/>
            <person name="Zhang J."/>
            <person name="Xu J."/>
            <person name="Zhou Y."/>
            <person name="Yu Y."/>
            <person name="Zhang B."/>
            <person name="Zhuang S."/>
            <person name="Wei H."/>
            <person name="Liu B."/>
            <person name="Lei M."/>
            <person name="Yu H."/>
            <person name="Li Y."/>
            <person name="Xu H."/>
            <person name="Wei S."/>
            <person name="He X."/>
            <person name="Fang L."/>
            <person name="Zhang Z."/>
            <person name="Zhang Y."/>
            <person name="Huang X."/>
            <person name="Su Z."/>
            <person name="Tong W."/>
            <person name="Li J."/>
            <person name="Tong Z."/>
            <person name="Li S."/>
            <person name="Ye J."/>
            <person name="Wang L."/>
            <person name="Fang L."/>
            <person name="Lei T."/>
            <person name="Chen C."/>
            <person name="Chen H."/>
            <person name="Xu Z."/>
            <person name="Li H."/>
            <person name="Huang H."/>
            <person name="Zhang F."/>
            <person name="Xu H."/>
            <person name="Li N."/>
            <person name="Zhao C."/>
            <person name="Li S."/>
            <person name="Dong L."/>
            <person name="Huang Y."/>
            <person name="Li L."/>
            <person name="Xi Y."/>
            <person name="Qi Q."/>
            <person name="Li W."/>
            <person name="Zhang B."/>
            <person name="Hu W."/>
            <person name="Zhang Y."/>
            <person name="Tian X."/>
            <person name="Jiao Y."/>
            <person name="Liang X."/>
            <person name="Jin J."/>
            <person name="Gao L."/>
            <person name="Zheng W."/>
            <person name="Hao B."/>
            <person name="Liu S."/>
            <person name="Wang W."/>
            <person name="Yuan L."/>
            <person name="Cao M."/>
            <person name="McDermott J."/>
            <person name="Samudrala R."/>
            <person name="Wang J."/>
            <person name="Wong G.K."/>
            <person name="Yang H."/>
        </authorList>
    </citation>
    <scope>NUCLEOTIDE SEQUENCE [LARGE SCALE GENOMIC DNA]</scope>
</reference>
<dbReference type="CDD" id="cd22160">
    <property type="entry name" value="F-box_AtFBL13-like"/>
    <property type="match status" value="1"/>
</dbReference>
<dbReference type="AlphaFoldDB" id="B9FR54"/>
<dbReference type="EMBL" id="CM000143">
    <property type="protein sequence ID" value="EEE64965.1"/>
    <property type="molecule type" value="Genomic_DNA"/>
</dbReference>
<organism evidence="3">
    <name type="scientific">Oryza sativa subsp. japonica</name>
    <name type="common">Rice</name>
    <dbReference type="NCBI Taxonomy" id="39947"/>
    <lineage>
        <taxon>Eukaryota</taxon>
        <taxon>Viridiplantae</taxon>
        <taxon>Streptophyta</taxon>
        <taxon>Embryophyta</taxon>
        <taxon>Tracheophyta</taxon>
        <taxon>Spermatophyta</taxon>
        <taxon>Magnoliopsida</taxon>
        <taxon>Liliopsida</taxon>
        <taxon>Poales</taxon>
        <taxon>Poaceae</taxon>
        <taxon>BOP clade</taxon>
        <taxon>Oryzoideae</taxon>
        <taxon>Oryzeae</taxon>
        <taxon>Oryzinae</taxon>
        <taxon>Oryza</taxon>
        <taxon>Oryza sativa</taxon>
    </lineage>
</organism>
<dbReference type="PANTHER" id="PTHR32212:SF234">
    <property type="entry name" value="F-BOX_LRR-REPEAT PROTEIN 13-LIKE"/>
    <property type="match status" value="1"/>
</dbReference>
<evidence type="ECO:0000259" key="2">
    <source>
        <dbReference type="PROSITE" id="PS50181"/>
    </source>
</evidence>
<dbReference type="PROSITE" id="PS50181">
    <property type="entry name" value="FBOX"/>
    <property type="match status" value="1"/>
</dbReference>
<dbReference type="PANTHER" id="PTHR32212">
    <property type="entry name" value="CYCLIN-LIKE F-BOX"/>
    <property type="match status" value="1"/>
</dbReference>
<sequence>MARRKGKDLISQLPDDILLHILSMVRYKEAVRTAAVSRRWKHLHTKLPALSFIMSVLGAQGSSLSTQSRQRVDSMARTLRRRCAGPDRDTVKRLCLAYRKDVPMECRYADEFIALAAASSLGLFLNCPKNLRNDDAGPWSLHLPAATACLSMESCCIEITSATMPRLKAPPHRRRQRRVARHGRPPSPCLADELTTLRVSCHDGGKPDPPSSHEMLCVETLFRASFTEYSYFRLRAPKLRVFDWRCCYAKEVRVDAVGRHLSDVVIELFAGRLPRCYNEAKRFLQMEDCDKLMNDILQGIMPGRWKYVQRNFIERDELRLRCEITEDDM</sequence>
<dbReference type="SUPFAM" id="SSF81383">
    <property type="entry name" value="F-box domain"/>
    <property type="match status" value="1"/>
</dbReference>
<proteinExistence type="predicted"/>
<evidence type="ECO:0000313" key="3">
    <source>
        <dbReference type="EMBL" id="EEE64965.1"/>
    </source>
</evidence>
<dbReference type="InterPro" id="IPR036047">
    <property type="entry name" value="F-box-like_dom_sf"/>
</dbReference>
<gene>
    <name evidence="3" type="ORF">OsJ_19859</name>
</gene>
<dbReference type="InterPro" id="IPR001810">
    <property type="entry name" value="F-box_dom"/>
</dbReference>